<dbReference type="AlphaFoldDB" id="A0A1X3DHP8"/>
<gene>
    <name evidence="2" type="ORF">BV912_07500</name>
</gene>
<dbReference type="RefSeq" id="WP_085359572.1">
    <property type="nucleotide sequence ID" value="NZ_MTAB01000015.1"/>
</dbReference>
<accession>A0A1X3DHP8</accession>
<evidence type="ECO:0000313" key="2">
    <source>
        <dbReference type="EMBL" id="OSI20407.1"/>
    </source>
</evidence>
<name>A0A1X3DHP8_9NEIS</name>
<dbReference type="InterPro" id="IPR013046">
    <property type="entry name" value="GpV/Gp45"/>
</dbReference>
<feature type="domain" description="Bacteriophage Mu Gp45 N-terminal" evidence="1">
    <location>
        <begin position="13"/>
        <end position="78"/>
    </location>
</feature>
<dbReference type="PIRSF" id="PIRSF012337">
    <property type="entry name" value="gp45"/>
    <property type="match status" value="1"/>
</dbReference>
<dbReference type="EMBL" id="MTAB01000015">
    <property type="protein sequence ID" value="OSI20407.1"/>
    <property type="molecule type" value="Genomic_DNA"/>
</dbReference>
<reference evidence="3" key="1">
    <citation type="submission" date="2017-01" db="EMBL/GenBank/DDBJ databases">
        <authorList>
            <person name="Mah S.A."/>
            <person name="Swanson W.J."/>
            <person name="Moy G.W."/>
            <person name="Vacquier V.D."/>
        </authorList>
    </citation>
    <scope>NUCLEOTIDE SEQUENCE [LARGE SCALE GENOMIC DNA]</scope>
    <source>
        <strain evidence="3">124861</strain>
    </source>
</reference>
<evidence type="ECO:0000259" key="1">
    <source>
        <dbReference type="Pfam" id="PF06890"/>
    </source>
</evidence>
<evidence type="ECO:0000313" key="3">
    <source>
        <dbReference type="Proteomes" id="UP000193303"/>
    </source>
</evidence>
<dbReference type="InterPro" id="IPR014462">
    <property type="entry name" value="Phage_Mu_Gp45"/>
</dbReference>
<organism evidence="2 3">
    <name type="scientific">Neisseria dumasiana</name>
    <dbReference type="NCBI Taxonomy" id="1931275"/>
    <lineage>
        <taxon>Bacteria</taxon>
        <taxon>Pseudomonadati</taxon>
        <taxon>Pseudomonadota</taxon>
        <taxon>Betaproteobacteria</taxon>
        <taxon>Neisseriales</taxon>
        <taxon>Neisseriaceae</taxon>
        <taxon>Neisseria</taxon>
    </lineage>
</organism>
<dbReference type="SUPFAM" id="SSF69349">
    <property type="entry name" value="Phage fibre proteins"/>
    <property type="match status" value="1"/>
</dbReference>
<dbReference type="NCBIfam" id="TIGR01644">
    <property type="entry name" value="phage_P2_V"/>
    <property type="match status" value="1"/>
</dbReference>
<comment type="caution">
    <text evidence="2">The sequence shown here is derived from an EMBL/GenBank/DDBJ whole genome shotgun (WGS) entry which is preliminary data.</text>
</comment>
<dbReference type="Proteomes" id="UP000193303">
    <property type="component" value="Unassembled WGS sequence"/>
</dbReference>
<protein>
    <recommendedName>
        <fullName evidence="1">Bacteriophage Mu Gp45 N-terminal domain-containing protein</fullName>
    </recommendedName>
</protein>
<proteinExistence type="predicted"/>
<dbReference type="Pfam" id="PF06890">
    <property type="entry name" value="Phage_Mu_Gp45"/>
    <property type="match status" value="1"/>
</dbReference>
<sequence>MNPLQKMRLMVARGVVKLVKDAGLQLIQADLLADETRDGVERIQNYGYRGHPPQGSTVAAVAVEGSRDHLVVVACEHPDYVPKLDSGETAMYSMFGQLFKMDDQGNVTLICKNFKIEASGDVTTTAKNVTTTADGNVKTQAGGNASITATGGASMSGGAGATITGGLTADTIDADRVTANGVDVETHTHKGVLTGGDNTGAPNK</sequence>
<dbReference type="OrthoDB" id="9802994at2"/>
<dbReference type="InterPro" id="IPR053861">
    <property type="entry name" value="Phage_Mu_Gp45_N"/>
</dbReference>